<dbReference type="KEGG" id="ccot:CCAX7_16020"/>
<proteinExistence type="predicted"/>
<keyword evidence="2" id="KW-1185">Reference proteome</keyword>
<protein>
    <submittedName>
        <fullName evidence="1">Uncharacterized protein</fullName>
    </submittedName>
</protein>
<dbReference type="RefSeq" id="WP_119322574.1">
    <property type="nucleotide sequence ID" value="NZ_AP025739.1"/>
</dbReference>
<evidence type="ECO:0000313" key="1">
    <source>
        <dbReference type="EMBL" id="BDI29551.1"/>
    </source>
</evidence>
<dbReference type="EMBL" id="AP025739">
    <property type="protein sequence ID" value="BDI29551.1"/>
    <property type="molecule type" value="Genomic_DNA"/>
</dbReference>
<dbReference type="AlphaFoldDB" id="A0A402CZ34"/>
<dbReference type="InterPro" id="IPR011467">
    <property type="entry name" value="DUF1573"/>
</dbReference>
<sequence>MMRIQKVVIFVLLAAPFFGAAQLAASASPSALSAKLSPIPQAGLVVAPVGGVHALAANVGSVDVGTVGAQEAAVTRDFVLKNAGSLPLTITELQPSCDCTSAVFDPAPLGRDARETLLPGGRVTVKMTVRLSGRGPGEFTHSIFVCVKDRPQNVAMLQIVGILKTASKP</sequence>
<organism evidence="1 2">
    <name type="scientific">Capsulimonas corticalis</name>
    <dbReference type="NCBI Taxonomy" id="2219043"/>
    <lineage>
        <taxon>Bacteria</taxon>
        <taxon>Bacillati</taxon>
        <taxon>Armatimonadota</taxon>
        <taxon>Armatimonadia</taxon>
        <taxon>Capsulimonadales</taxon>
        <taxon>Capsulimonadaceae</taxon>
        <taxon>Capsulimonas</taxon>
    </lineage>
</organism>
<dbReference type="Gene3D" id="2.60.40.10">
    <property type="entry name" value="Immunoglobulins"/>
    <property type="match status" value="1"/>
</dbReference>
<dbReference type="OrthoDB" id="826619at2"/>
<reference evidence="1 2" key="1">
    <citation type="journal article" date="2019" name="Int. J. Syst. Evol. Microbiol.">
        <title>Capsulimonas corticalis gen. nov., sp. nov., an aerobic capsulated bacterium, of a novel bacterial order, Capsulimonadales ord. nov., of the class Armatimonadia of the phylum Armatimonadetes.</title>
        <authorList>
            <person name="Li J."/>
            <person name="Kudo C."/>
            <person name="Tonouchi A."/>
        </authorList>
    </citation>
    <scope>NUCLEOTIDE SEQUENCE [LARGE SCALE GENOMIC DNA]</scope>
    <source>
        <strain evidence="1 2">AX-7</strain>
    </source>
</reference>
<accession>A0A402CZ34</accession>
<gene>
    <name evidence="1" type="ORF">CCAX7_16020</name>
</gene>
<evidence type="ECO:0000313" key="2">
    <source>
        <dbReference type="Proteomes" id="UP000287394"/>
    </source>
</evidence>
<dbReference type="Pfam" id="PF07610">
    <property type="entry name" value="DUF1573"/>
    <property type="match status" value="1"/>
</dbReference>
<dbReference type="Proteomes" id="UP000287394">
    <property type="component" value="Chromosome"/>
</dbReference>
<name>A0A402CZ34_9BACT</name>
<dbReference type="InterPro" id="IPR013783">
    <property type="entry name" value="Ig-like_fold"/>
</dbReference>